<dbReference type="SUPFAM" id="SSF52266">
    <property type="entry name" value="SGNH hydrolase"/>
    <property type="match status" value="1"/>
</dbReference>
<gene>
    <name evidence="3" type="ORF">L1F31_15305</name>
</gene>
<evidence type="ECO:0000313" key="3">
    <source>
        <dbReference type="EMBL" id="UVI35471.1"/>
    </source>
</evidence>
<dbReference type="Proteomes" id="UP001064879">
    <property type="component" value="Chromosome"/>
</dbReference>
<dbReference type="InterPro" id="IPR036514">
    <property type="entry name" value="SGNH_hydro_sf"/>
</dbReference>
<name>A0ABY5SNJ4_9MICO</name>
<dbReference type="RefSeq" id="WP_265418097.1">
    <property type="nucleotide sequence ID" value="NZ_CP093443.1"/>
</dbReference>
<dbReference type="GO" id="GO:0016787">
    <property type="term" value="F:hydrolase activity"/>
    <property type="evidence" value="ECO:0007669"/>
    <property type="project" value="UniProtKB-KW"/>
</dbReference>
<reference evidence="3" key="1">
    <citation type="submission" date="2022-03" db="EMBL/GenBank/DDBJ databases">
        <title>Brevibacterium spongiae sp. nov., isolated from marine sponge.</title>
        <authorList>
            <person name="Li Z."/>
            <person name="Zhang M."/>
        </authorList>
    </citation>
    <scope>NUCLEOTIDE SEQUENCE</scope>
    <source>
        <strain evidence="3">WHS-Z9</strain>
    </source>
</reference>
<protein>
    <submittedName>
        <fullName evidence="3">SGNH/GDSL hydrolase family protein</fullName>
    </submittedName>
</protein>
<dbReference type="InterPro" id="IPR053140">
    <property type="entry name" value="GDSL_Rv0518-like"/>
</dbReference>
<feature type="domain" description="SGNH hydrolase-type esterase" evidence="2">
    <location>
        <begin position="10"/>
        <end position="187"/>
    </location>
</feature>
<evidence type="ECO:0000256" key="1">
    <source>
        <dbReference type="SAM" id="MobiDB-lite"/>
    </source>
</evidence>
<dbReference type="Gene3D" id="3.40.50.1110">
    <property type="entry name" value="SGNH hydrolase"/>
    <property type="match status" value="1"/>
</dbReference>
<keyword evidence="3" id="KW-0378">Hydrolase</keyword>
<dbReference type="EMBL" id="CP093443">
    <property type="protein sequence ID" value="UVI35471.1"/>
    <property type="molecule type" value="Genomic_DNA"/>
</dbReference>
<keyword evidence="4" id="KW-1185">Reference proteome</keyword>
<dbReference type="Pfam" id="PF13472">
    <property type="entry name" value="Lipase_GDSL_2"/>
    <property type="match status" value="1"/>
</dbReference>
<dbReference type="InterPro" id="IPR013830">
    <property type="entry name" value="SGNH_hydro"/>
</dbReference>
<evidence type="ECO:0000313" key="4">
    <source>
        <dbReference type="Proteomes" id="UP001064879"/>
    </source>
</evidence>
<feature type="region of interest" description="Disordered" evidence="1">
    <location>
        <begin position="268"/>
        <end position="296"/>
    </location>
</feature>
<feature type="compositionally biased region" description="Basic and acidic residues" evidence="1">
    <location>
        <begin position="268"/>
        <end position="284"/>
    </location>
</feature>
<proteinExistence type="predicted"/>
<evidence type="ECO:0000259" key="2">
    <source>
        <dbReference type="Pfam" id="PF13472"/>
    </source>
</evidence>
<accession>A0ABY5SNJ4</accession>
<dbReference type="CDD" id="cd01832">
    <property type="entry name" value="SGNH_hydrolase_like_1"/>
    <property type="match status" value="1"/>
</dbReference>
<dbReference type="PANTHER" id="PTHR43784:SF2">
    <property type="entry name" value="GDSL-LIKE LIPASE_ACYLHYDROLASE, PUTATIVE (AFU_ORTHOLOGUE AFUA_2G00820)-RELATED"/>
    <property type="match status" value="1"/>
</dbReference>
<sequence>MLETITSYVAVGDSFSEGLMDPDPRIDDRFRGWADRLALMLTESKAGSPDVSYANLAIRGRLLDRIIDEQVPRALELKPDLVSLCAGGNDCLRPKADIDALAAKFERAVIDLREAGIEVLMCNGFDTEFSSPLIRAVRPRVGVYNAHLWSIAQRHGCHMVDLWGLRSLYAAEMWAEDRIHLSPKGHHLVAEQALATLESGHSLPTEGFGVPARPTRAIREAMSEESRWAKQYLGPWVGRRLRGESSGDKLDPKLPELTRVADLVERAREADAADVRRAADRGAADRGVAGRGTDER</sequence>
<organism evidence="3 4">
    <name type="scientific">Brevibacterium spongiae</name>
    <dbReference type="NCBI Taxonomy" id="2909672"/>
    <lineage>
        <taxon>Bacteria</taxon>
        <taxon>Bacillati</taxon>
        <taxon>Actinomycetota</taxon>
        <taxon>Actinomycetes</taxon>
        <taxon>Micrococcales</taxon>
        <taxon>Brevibacteriaceae</taxon>
        <taxon>Brevibacterium</taxon>
    </lineage>
</organism>
<dbReference type="PANTHER" id="PTHR43784">
    <property type="entry name" value="GDSL-LIKE LIPASE/ACYLHYDROLASE, PUTATIVE (AFU_ORTHOLOGUE AFUA_2G00820)-RELATED"/>
    <property type="match status" value="1"/>
</dbReference>